<dbReference type="PANTHER" id="PTHR30528">
    <property type="entry name" value="CYTOPLASMIC PROTEIN"/>
    <property type="match status" value="1"/>
</dbReference>
<dbReference type="Pfam" id="PF06224">
    <property type="entry name" value="AlkZ-like"/>
    <property type="match status" value="1"/>
</dbReference>
<organism evidence="1 2">
    <name type="scientific">Georgenia soli</name>
    <dbReference type="NCBI Taxonomy" id="638953"/>
    <lineage>
        <taxon>Bacteria</taxon>
        <taxon>Bacillati</taxon>
        <taxon>Actinomycetota</taxon>
        <taxon>Actinomycetes</taxon>
        <taxon>Micrococcales</taxon>
        <taxon>Bogoriellaceae</taxon>
        <taxon>Georgenia</taxon>
    </lineage>
</organism>
<protein>
    <recommendedName>
        <fullName evidence="3">Winged helix-turn-helix domain-containing protein</fullName>
    </recommendedName>
</protein>
<gene>
    <name evidence="1" type="ORF">ATJ97_3171</name>
</gene>
<comment type="caution">
    <text evidence="1">The sequence shown here is derived from an EMBL/GenBank/DDBJ whole genome shotgun (WGS) entry which is preliminary data.</text>
</comment>
<accession>A0A2A9ER04</accession>
<dbReference type="AlphaFoldDB" id="A0A2A9ER04"/>
<dbReference type="EMBL" id="PDJI01000004">
    <property type="protein sequence ID" value="PFG40639.1"/>
    <property type="molecule type" value="Genomic_DNA"/>
</dbReference>
<dbReference type="PANTHER" id="PTHR30528:SF0">
    <property type="entry name" value="CYTOPLASMIC PROTEIN"/>
    <property type="match status" value="1"/>
</dbReference>
<keyword evidence="2" id="KW-1185">Reference proteome</keyword>
<dbReference type="Proteomes" id="UP000222106">
    <property type="component" value="Unassembled WGS sequence"/>
</dbReference>
<reference evidence="1 2" key="1">
    <citation type="submission" date="2017-10" db="EMBL/GenBank/DDBJ databases">
        <title>Sequencing the genomes of 1000 actinobacteria strains.</title>
        <authorList>
            <person name="Klenk H.-P."/>
        </authorList>
    </citation>
    <scope>NUCLEOTIDE SEQUENCE [LARGE SCALE GENOMIC DNA]</scope>
    <source>
        <strain evidence="1 2">DSM 21838</strain>
    </source>
</reference>
<proteinExistence type="predicted"/>
<dbReference type="InterPro" id="IPR009351">
    <property type="entry name" value="AlkZ-like"/>
</dbReference>
<evidence type="ECO:0000313" key="2">
    <source>
        <dbReference type="Proteomes" id="UP000222106"/>
    </source>
</evidence>
<evidence type="ECO:0000313" key="1">
    <source>
        <dbReference type="EMBL" id="PFG40639.1"/>
    </source>
</evidence>
<sequence length="431" mass="47528">MSSAAEVATATVVGTMTPGQARRTAVAAQGLDRPRPAPGTATMAHLQRVIDRIGLLQIDSVNVLARAHLLPVFSRLGPYDTALLDRASGRAPRRLVEYWAHEASYVPPRTYQLLRWRMEQHRERGHWGRELSHQPGLVEAVRDLVAEHGPVTARELHTLLGHERGRKEHWGWNWTPAKHALEHLFEIGEVAAAGRSSQFERAYDLTERVLPPEVLASPVPERSDAVRELVRIAARAHGVATLRCLADYFRLRSDATARAVAELVEEGTLLPVRVTGLDRAAYLHADARVPRRTTARALLAPFDPLVFERRRLLDLWGMHYRIEIYTPRARRTHGYYVLPFLLGEHLVARVDLKADRGGGVLRVRAAHAESPGDVPGLVRSGSAAWPTADDVVAALAAELAEVAAWLGLDDVVVDEDAGGDLAGELARRTPG</sequence>
<name>A0A2A9ER04_9MICO</name>
<evidence type="ECO:0008006" key="3">
    <source>
        <dbReference type="Google" id="ProtNLM"/>
    </source>
</evidence>